<dbReference type="AlphaFoldDB" id="A0A239E550"/>
<evidence type="ECO:0000313" key="2">
    <source>
        <dbReference type="EMBL" id="SNS39860.1"/>
    </source>
</evidence>
<proteinExistence type="predicted"/>
<feature type="compositionally biased region" description="Pro residues" evidence="1">
    <location>
        <begin position="80"/>
        <end position="91"/>
    </location>
</feature>
<dbReference type="Proteomes" id="UP000198327">
    <property type="component" value="Unassembled WGS sequence"/>
</dbReference>
<name>A0A239E550_9NOCA</name>
<evidence type="ECO:0000256" key="1">
    <source>
        <dbReference type="SAM" id="MobiDB-lite"/>
    </source>
</evidence>
<evidence type="ECO:0000313" key="3">
    <source>
        <dbReference type="Proteomes" id="UP000198327"/>
    </source>
</evidence>
<accession>A0A239E550</accession>
<feature type="region of interest" description="Disordered" evidence="1">
    <location>
        <begin position="71"/>
        <end position="91"/>
    </location>
</feature>
<dbReference type="EMBL" id="FZOW01000002">
    <property type="protein sequence ID" value="SNS39860.1"/>
    <property type="molecule type" value="Genomic_DNA"/>
</dbReference>
<sequence>MTWKVISRTDPTRWLEGADDLEFTADPETTSALSDLANYSYLLTPTGPGQSGVRTPSELLGAAWNLIPAPSVTGDHPGYPALPPTVPGAAY</sequence>
<dbReference type="OrthoDB" id="4481650at2"/>
<reference evidence="3" key="1">
    <citation type="submission" date="2017-06" db="EMBL/GenBank/DDBJ databases">
        <authorList>
            <person name="Varghese N."/>
            <person name="Submissions S."/>
        </authorList>
    </citation>
    <scope>NUCLEOTIDE SEQUENCE [LARGE SCALE GENOMIC DNA]</scope>
    <source>
        <strain evidence="3">JCM 23211</strain>
    </source>
</reference>
<dbReference type="RefSeq" id="WP_089243273.1">
    <property type="nucleotide sequence ID" value="NZ_FZOW01000002.1"/>
</dbReference>
<organism evidence="2 3">
    <name type="scientific">Rhodococcoides kyotonense</name>
    <dbReference type="NCBI Taxonomy" id="398843"/>
    <lineage>
        <taxon>Bacteria</taxon>
        <taxon>Bacillati</taxon>
        <taxon>Actinomycetota</taxon>
        <taxon>Actinomycetes</taxon>
        <taxon>Mycobacteriales</taxon>
        <taxon>Nocardiaceae</taxon>
        <taxon>Rhodococcoides</taxon>
    </lineage>
</organism>
<keyword evidence="3" id="KW-1185">Reference proteome</keyword>
<gene>
    <name evidence="2" type="ORF">SAMN05421642_102212</name>
</gene>
<protein>
    <submittedName>
        <fullName evidence="2">Uncharacterized protein</fullName>
    </submittedName>
</protein>